<comment type="similarity">
    <text evidence="1">Belongs to the thymidylate kinase family.</text>
</comment>
<dbReference type="InterPro" id="IPR027417">
    <property type="entry name" value="P-loop_NTPase"/>
</dbReference>
<dbReference type="PANTHER" id="PTHR10344:SF4">
    <property type="entry name" value="UMP-CMP KINASE 2, MITOCHONDRIAL"/>
    <property type="match status" value="1"/>
</dbReference>
<keyword evidence="7" id="KW-1185">Reference proteome</keyword>
<dbReference type="InterPro" id="IPR039430">
    <property type="entry name" value="Thymidylate_kin-like_dom"/>
</dbReference>
<dbReference type="GO" id="GO:0005737">
    <property type="term" value="C:cytoplasm"/>
    <property type="evidence" value="ECO:0007669"/>
    <property type="project" value="TreeGrafter"/>
</dbReference>
<dbReference type="RefSeq" id="WP_043529795.1">
    <property type="nucleotide sequence ID" value="NZ_BOMZ01000020.1"/>
</dbReference>
<dbReference type="PANTHER" id="PTHR10344">
    <property type="entry name" value="THYMIDYLATE KINASE"/>
    <property type="match status" value="1"/>
</dbReference>
<evidence type="ECO:0000256" key="1">
    <source>
        <dbReference type="ARBA" id="ARBA00009776"/>
    </source>
</evidence>
<gene>
    <name evidence="6" type="ORF">MB27_29365</name>
</gene>
<reference evidence="6 7" key="1">
    <citation type="submission" date="2014-10" db="EMBL/GenBank/DDBJ databases">
        <title>Draft genome sequence of Actinoplanes utahensis NRRL 12052.</title>
        <authorList>
            <person name="Velasco-Bucheli B."/>
            <person name="del Cerro C."/>
            <person name="Hormigo D."/>
            <person name="Garcia J.L."/>
            <person name="Acebal C."/>
            <person name="Arroyo M."/>
            <person name="de la Mata I."/>
        </authorList>
    </citation>
    <scope>NUCLEOTIDE SEQUENCE [LARGE SCALE GENOMIC DNA]</scope>
    <source>
        <strain evidence="6 7">NRRL 12052</strain>
    </source>
</reference>
<evidence type="ECO:0000313" key="6">
    <source>
        <dbReference type="EMBL" id="KHD74307.1"/>
    </source>
</evidence>
<feature type="domain" description="Thymidylate kinase-like" evidence="5">
    <location>
        <begin position="27"/>
        <end position="208"/>
    </location>
</feature>
<evidence type="ECO:0000256" key="2">
    <source>
        <dbReference type="ARBA" id="ARBA00017144"/>
    </source>
</evidence>
<dbReference type="SUPFAM" id="SSF52540">
    <property type="entry name" value="P-loop containing nucleoside triphosphate hydrolases"/>
    <property type="match status" value="1"/>
</dbReference>
<dbReference type="EMBL" id="JRTT01000047">
    <property type="protein sequence ID" value="KHD74307.1"/>
    <property type="molecule type" value="Genomic_DNA"/>
</dbReference>
<keyword evidence="6" id="KW-0808">Transferase</keyword>
<dbReference type="GO" id="GO:0005524">
    <property type="term" value="F:ATP binding"/>
    <property type="evidence" value="ECO:0007669"/>
    <property type="project" value="UniProtKB-KW"/>
</dbReference>
<keyword evidence="6" id="KW-0418">Kinase</keyword>
<dbReference type="Pfam" id="PF02223">
    <property type="entry name" value="Thymidylate_kin"/>
    <property type="match status" value="1"/>
</dbReference>
<dbReference type="Gene3D" id="3.40.50.300">
    <property type="entry name" value="P-loop containing nucleotide triphosphate hydrolases"/>
    <property type="match status" value="1"/>
</dbReference>
<dbReference type="GO" id="GO:0004798">
    <property type="term" value="F:dTMP kinase activity"/>
    <property type="evidence" value="ECO:0007669"/>
    <property type="project" value="TreeGrafter"/>
</dbReference>
<dbReference type="AlphaFoldDB" id="A0A0A6X2K6"/>
<dbReference type="eggNOG" id="COG0125">
    <property type="taxonomic scope" value="Bacteria"/>
</dbReference>
<accession>A0A0A6X2K6</accession>
<sequence>MAPLAQSHPDSADRAPRRMPRTVALVGIDGSGKTTQARVVAAELLAAGFPAAYRQNAGGRHWFGRIAHFLGRSDAEDLFGRRGTLLLESLLRWLAIARTLLRRAVNREIAVMDRYAVCQYASLRAHGARPSAERFARLAYRMFPRPDVTFLLSVDPAVAQDRIERRGYDTETMDYLRTAAGAYRALPEYPEFVVIDANDTPEQVTKAILTVLDGSASLRGDWPCNR</sequence>
<organism evidence="6 7">
    <name type="scientific">Actinoplanes utahensis</name>
    <dbReference type="NCBI Taxonomy" id="1869"/>
    <lineage>
        <taxon>Bacteria</taxon>
        <taxon>Bacillati</taxon>
        <taxon>Actinomycetota</taxon>
        <taxon>Actinomycetes</taxon>
        <taxon>Micromonosporales</taxon>
        <taxon>Micromonosporaceae</taxon>
        <taxon>Actinoplanes</taxon>
    </lineage>
</organism>
<name>A0A0A6X2K6_ACTUT</name>
<keyword evidence="4" id="KW-0067">ATP-binding</keyword>
<evidence type="ECO:0000256" key="3">
    <source>
        <dbReference type="ARBA" id="ARBA00022741"/>
    </source>
</evidence>
<evidence type="ECO:0000256" key="4">
    <source>
        <dbReference type="ARBA" id="ARBA00022840"/>
    </source>
</evidence>
<dbReference type="GO" id="GO:0006233">
    <property type="term" value="P:dTDP biosynthetic process"/>
    <property type="evidence" value="ECO:0007669"/>
    <property type="project" value="TreeGrafter"/>
</dbReference>
<dbReference type="STRING" id="1869.MB27_29365"/>
<protein>
    <recommendedName>
        <fullName evidence="2">Thymidylate kinase</fullName>
    </recommendedName>
</protein>
<proteinExistence type="inferred from homology"/>
<dbReference type="GO" id="GO:0006235">
    <property type="term" value="P:dTTP biosynthetic process"/>
    <property type="evidence" value="ECO:0007669"/>
    <property type="project" value="TreeGrafter"/>
</dbReference>
<evidence type="ECO:0000313" key="7">
    <source>
        <dbReference type="Proteomes" id="UP000054537"/>
    </source>
</evidence>
<dbReference type="GO" id="GO:0006227">
    <property type="term" value="P:dUDP biosynthetic process"/>
    <property type="evidence" value="ECO:0007669"/>
    <property type="project" value="TreeGrafter"/>
</dbReference>
<keyword evidence="3" id="KW-0547">Nucleotide-binding</keyword>
<evidence type="ECO:0000259" key="5">
    <source>
        <dbReference type="Pfam" id="PF02223"/>
    </source>
</evidence>
<dbReference type="CDD" id="cd01672">
    <property type="entry name" value="TMPK"/>
    <property type="match status" value="1"/>
</dbReference>
<dbReference type="Proteomes" id="UP000054537">
    <property type="component" value="Unassembled WGS sequence"/>
</dbReference>
<comment type="caution">
    <text evidence="6">The sequence shown here is derived from an EMBL/GenBank/DDBJ whole genome shotgun (WGS) entry which is preliminary data.</text>
</comment>